<sequence>MKTLQKQKILETRLFLKFLNNKVSLVIHYDKSGNTGTPCPDCLSWQHWIPVSPLSLLATPDPTVTIVSPHRDAFKCLAIFKPFLISDPFSKSLIMRAVLSLLCFG</sequence>
<name>A0A8D8PUJ5_9HEMI</name>
<dbReference type="EMBL" id="HBUF01031096">
    <property type="protein sequence ID" value="CAG6614706.1"/>
    <property type="molecule type" value="Transcribed_RNA"/>
</dbReference>
<accession>A0A8D8PUJ5</accession>
<protein>
    <submittedName>
        <fullName evidence="1">Uncharacterized protein</fullName>
    </submittedName>
</protein>
<reference evidence="1" key="1">
    <citation type="submission" date="2021-05" db="EMBL/GenBank/DDBJ databases">
        <authorList>
            <person name="Alioto T."/>
            <person name="Alioto T."/>
            <person name="Gomez Garrido J."/>
        </authorList>
    </citation>
    <scope>NUCLEOTIDE SEQUENCE</scope>
</reference>
<proteinExistence type="predicted"/>
<organism evidence="1">
    <name type="scientific">Cacopsylla melanoneura</name>
    <dbReference type="NCBI Taxonomy" id="428564"/>
    <lineage>
        <taxon>Eukaryota</taxon>
        <taxon>Metazoa</taxon>
        <taxon>Ecdysozoa</taxon>
        <taxon>Arthropoda</taxon>
        <taxon>Hexapoda</taxon>
        <taxon>Insecta</taxon>
        <taxon>Pterygota</taxon>
        <taxon>Neoptera</taxon>
        <taxon>Paraneoptera</taxon>
        <taxon>Hemiptera</taxon>
        <taxon>Sternorrhyncha</taxon>
        <taxon>Psylloidea</taxon>
        <taxon>Psyllidae</taxon>
        <taxon>Psyllinae</taxon>
        <taxon>Cacopsylla</taxon>
    </lineage>
</organism>
<dbReference type="AlphaFoldDB" id="A0A8D8PUJ5"/>
<evidence type="ECO:0000313" key="1">
    <source>
        <dbReference type="EMBL" id="CAG6614706.1"/>
    </source>
</evidence>